<protein>
    <submittedName>
        <fullName evidence="2">Uncharacterized protein</fullName>
    </submittedName>
</protein>
<evidence type="ECO:0000256" key="1">
    <source>
        <dbReference type="SAM" id="MobiDB-lite"/>
    </source>
</evidence>
<comment type="caution">
    <text evidence="2">The sequence shown here is derived from an EMBL/GenBank/DDBJ whole genome shotgun (WGS) entry which is preliminary data.</text>
</comment>
<dbReference type="Proteomes" id="UP000233549">
    <property type="component" value="Unassembled WGS sequence"/>
</dbReference>
<proteinExistence type="predicted"/>
<feature type="region of interest" description="Disordered" evidence="1">
    <location>
        <begin position="37"/>
        <end position="59"/>
    </location>
</feature>
<organism evidence="2 3">
    <name type="scientific">Escherichia coli</name>
    <dbReference type="NCBI Taxonomy" id="562"/>
    <lineage>
        <taxon>Bacteria</taxon>
        <taxon>Pseudomonadati</taxon>
        <taxon>Pseudomonadota</taxon>
        <taxon>Gammaproteobacteria</taxon>
        <taxon>Enterobacterales</taxon>
        <taxon>Enterobacteriaceae</taxon>
        <taxon>Escherichia</taxon>
    </lineage>
</organism>
<dbReference type="AlphaFoldDB" id="A0AAP8LAG0"/>
<evidence type="ECO:0000313" key="3">
    <source>
        <dbReference type="Proteomes" id="UP000233549"/>
    </source>
</evidence>
<name>A0AAP8LAG0_ECOLX</name>
<sequence>ITELAQAGDEEQRHQQDACKQVSERMGWVAHVGVLGDGRRRRSEPTGSEARVYAKGKAP</sequence>
<reference evidence="2 3" key="1">
    <citation type="submission" date="2017-12" db="EMBL/GenBank/DDBJ databases">
        <title>Rapid rising of carbapenem-resistant Enterobacteriaceae(CRE) and emergence of colistin resistance genemcr-1 in CRE in the hospital of Henan, China.</title>
        <authorList>
            <person name="Sun Q."/>
            <person name="Zhang R."/>
            <person name="Li Y."/>
            <person name="Shen Y."/>
            <person name="Zhang Y."/>
            <person name="Yang J."/>
            <person name="Shu L."/>
            <person name="Zhou H."/>
            <person name="Wang Y."/>
            <person name="Wang B."/>
            <person name="Shen Z."/>
        </authorList>
    </citation>
    <scope>NUCLEOTIDE SEQUENCE [LARGE SCALE GENOMIC DNA]</scope>
    <source>
        <strain evidence="2 3">3512</strain>
    </source>
</reference>
<feature type="non-terminal residue" evidence="2">
    <location>
        <position position="1"/>
    </location>
</feature>
<evidence type="ECO:0000313" key="2">
    <source>
        <dbReference type="EMBL" id="PKD78665.1"/>
    </source>
</evidence>
<accession>A0AAP8LAG0</accession>
<dbReference type="EMBL" id="PITP01000400">
    <property type="protein sequence ID" value="PKD78665.1"/>
    <property type="molecule type" value="Genomic_DNA"/>
</dbReference>
<gene>
    <name evidence="2" type="ORF">CWS33_29115</name>
</gene>